<dbReference type="PROSITE" id="PS50969">
    <property type="entry name" value="FCP1"/>
    <property type="match status" value="1"/>
</dbReference>
<dbReference type="InterPro" id="IPR011948">
    <property type="entry name" value="Dullard_phosphatase"/>
</dbReference>
<feature type="region of interest" description="Disordered" evidence="1">
    <location>
        <begin position="59"/>
        <end position="183"/>
    </location>
</feature>
<feature type="compositionally biased region" description="Pro residues" evidence="1">
    <location>
        <begin position="292"/>
        <end position="312"/>
    </location>
</feature>
<dbReference type="FunFam" id="3.40.50.1000:FF:000270">
    <property type="entry name" value="Nuclear envelope-endoplasmic reticulum network protein"/>
    <property type="match status" value="1"/>
</dbReference>
<feature type="region of interest" description="Disordered" evidence="1">
    <location>
        <begin position="239"/>
        <end position="261"/>
    </location>
</feature>
<feature type="region of interest" description="Disordered" evidence="1">
    <location>
        <begin position="274"/>
        <end position="314"/>
    </location>
</feature>
<accession>A0AAV5GVB9</accession>
<name>A0AAV5GVB9_9BASI</name>
<dbReference type="InterPro" id="IPR004274">
    <property type="entry name" value="FCP1_dom"/>
</dbReference>
<dbReference type="NCBIfam" id="TIGR02251">
    <property type="entry name" value="HIF-SF_euk"/>
    <property type="match status" value="1"/>
</dbReference>
<dbReference type="SUPFAM" id="SSF56784">
    <property type="entry name" value="HAD-like"/>
    <property type="match status" value="1"/>
</dbReference>
<dbReference type="SMART" id="SM00577">
    <property type="entry name" value="CPDc"/>
    <property type="match status" value="1"/>
</dbReference>
<dbReference type="Pfam" id="PF03031">
    <property type="entry name" value="NIF"/>
    <property type="match status" value="1"/>
</dbReference>
<evidence type="ECO:0000256" key="1">
    <source>
        <dbReference type="SAM" id="MobiDB-lite"/>
    </source>
</evidence>
<organism evidence="3 4">
    <name type="scientific">Rhodotorula paludigena</name>
    <dbReference type="NCBI Taxonomy" id="86838"/>
    <lineage>
        <taxon>Eukaryota</taxon>
        <taxon>Fungi</taxon>
        <taxon>Dikarya</taxon>
        <taxon>Basidiomycota</taxon>
        <taxon>Pucciniomycotina</taxon>
        <taxon>Microbotryomycetes</taxon>
        <taxon>Sporidiobolales</taxon>
        <taxon>Sporidiobolaceae</taxon>
        <taxon>Rhodotorula</taxon>
    </lineage>
</organism>
<dbReference type="GO" id="GO:0016791">
    <property type="term" value="F:phosphatase activity"/>
    <property type="evidence" value="ECO:0007669"/>
    <property type="project" value="InterPro"/>
</dbReference>
<dbReference type="InterPro" id="IPR036412">
    <property type="entry name" value="HAD-like_sf"/>
</dbReference>
<evidence type="ECO:0000313" key="4">
    <source>
        <dbReference type="Proteomes" id="UP001342314"/>
    </source>
</evidence>
<dbReference type="PANTHER" id="PTHR12210">
    <property type="entry name" value="DULLARD PROTEIN PHOSPHATASE"/>
    <property type="match status" value="1"/>
</dbReference>
<feature type="compositionally biased region" description="Basic and acidic residues" evidence="1">
    <location>
        <begin position="121"/>
        <end position="143"/>
    </location>
</feature>
<dbReference type="CDD" id="cd07521">
    <property type="entry name" value="HAD_FCP1-like"/>
    <property type="match status" value="1"/>
</dbReference>
<comment type="caution">
    <text evidence="3">The sequence shown here is derived from an EMBL/GenBank/DDBJ whole genome shotgun (WGS) entry which is preliminary data.</text>
</comment>
<gene>
    <name evidence="3" type="ORF">Rhopal_006502-T1</name>
</gene>
<dbReference type="Gene3D" id="3.40.50.1000">
    <property type="entry name" value="HAD superfamily/HAD-like"/>
    <property type="match status" value="1"/>
</dbReference>
<dbReference type="EMBL" id="BQKY01000014">
    <property type="protein sequence ID" value="GJN93446.1"/>
    <property type="molecule type" value="Genomic_DNA"/>
</dbReference>
<sequence>MNTLQYFLSTLRPAPPPSPRASTSELPISAALGPSDSRADAAELPIAVQLGELDADEAALRDGAGADAEDAARPRVDATSVPRVGVTPPSRRSSRKGKARDTGGSGLGSSLGDAPFAVGEDPLRDGETVKTELERGEGVEGHFVDSSAPPAGHNGTLALRDPEKGVDGPAPSGLPGGGKGDVGPPAWPWMTTFARWWPVRLSAELYMLVRRFLALFGLPYSPRPGYNALLAPAHAALSSEPDSVDSEKGGEDGAGPHSSKRHARLVSLALTLSQRRHPSASHSPHSRSLSPSPSPAPSTPTSIPRPPLPAPKLTPKTLVLDLDETLIHSTSRANASLAGKRGAPKGLKTRVVEVVLDGRSTVYTVYKRPWVDFFLRKVSSWYTVVIFTASLPEYADPVIDWLDGGDGRGGMVGARLFRADCLARNGSYVKDLSVVDTDLSRVCLVDNSPASYAVNQANGIPIEGWINDPHDECLLDLLPMLDSLRFTNDVRRVLGLRGFAKREGGLAIVEGAPVGVGRTRKVRQAV</sequence>
<dbReference type="AlphaFoldDB" id="A0AAV5GVB9"/>
<reference evidence="3 4" key="1">
    <citation type="submission" date="2021-12" db="EMBL/GenBank/DDBJ databases">
        <title>High titer production of polyol ester of fatty acids by Rhodotorula paludigena BS15 towards product separation-free biomass refinery.</title>
        <authorList>
            <person name="Mano J."/>
            <person name="Ono H."/>
            <person name="Tanaka T."/>
            <person name="Naito K."/>
            <person name="Sushida H."/>
            <person name="Ike M."/>
            <person name="Tokuyasu K."/>
            <person name="Kitaoka M."/>
        </authorList>
    </citation>
    <scope>NUCLEOTIDE SEQUENCE [LARGE SCALE GENOMIC DNA]</scope>
    <source>
        <strain evidence="3 4">BS15</strain>
    </source>
</reference>
<feature type="compositionally biased region" description="Low complexity" evidence="1">
    <location>
        <begin position="280"/>
        <end position="291"/>
    </location>
</feature>
<dbReference type="InterPro" id="IPR050365">
    <property type="entry name" value="TIM50"/>
</dbReference>
<dbReference type="Proteomes" id="UP001342314">
    <property type="component" value="Unassembled WGS sequence"/>
</dbReference>
<dbReference type="InterPro" id="IPR023214">
    <property type="entry name" value="HAD_sf"/>
</dbReference>
<evidence type="ECO:0000313" key="3">
    <source>
        <dbReference type="EMBL" id="GJN93446.1"/>
    </source>
</evidence>
<proteinExistence type="predicted"/>
<feature type="domain" description="FCP1 homology" evidence="2">
    <location>
        <begin position="311"/>
        <end position="484"/>
    </location>
</feature>
<keyword evidence="4" id="KW-1185">Reference proteome</keyword>
<evidence type="ECO:0000259" key="2">
    <source>
        <dbReference type="PROSITE" id="PS50969"/>
    </source>
</evidence>
<feature type="region of interest" description="Disordered" evidence="1">
    <location>
        <begin position="1"/>
        <end position="37"/>
    </location>
</feature>
<protein>
    <recommendedName>
        <fullName evidence="2">FCP1 homology domain-containing protein</fullName>
    </recommendedName>
</protein>